<evidence type="ECO:0000256" key="4">
    <source>
        <dbReference type="ARBA" id="ARBA00023098"/>
    </source>
</evidence>
<reference evidence="10 11" key="1">
    <citation type="journal article" date="2011" name="Stand. Genomic Sci.">
        <title>Complete genome sequence of Rhodospirillum rubrum type strain (S1).</title>
        <authorList>
            <person name="Munk A.C."/>
            <person name="Copeland A."/>
            <person name="Lucas S."/>
            <person name="Lapidus A."/>
            <person name="Del Rio T.G."/>
            <person name="Barry K."/>
            <person name="Detter J.C."/>
            <person name="Hammon N."/>
            <person name="Israni S."/>
            <person name="Pitluck S."/>
            <person name="Brettin T."/>
            <person name="Bruce D."/>
            <person name="Han C."/>
            <person name="Tapia R."/>
            <person name="Gilna P."/>
            <person name="Schmutz J."/>
            <person name="Larimer F."/>
            <person name="Land M."/>
            <person name="Kyrpides N.C."/>
            <person name="Mavromatis K."/>
            <person name="Richardson P."/>
            <person name="Rohde M."/>
            <person name="Goker M."/>
            <person name="Klenk H.P."/>
            <person name="Zhang Y."/>
            <person name="Roberts G.P."/>
            <person name="Reslewic S."/>
            <person name="Schwartz D.C."/>
        </authorList>
    </citation>
    <scope>NUCLEOTIDE SEQUENCE [LARGE SCALE GENOMIC DNA]</scope>
    <source>
        <strain evidence="11">ATCC 11170 / ATH 1.1.1 / DSM 467 / LMG 4362 / NCIMB 8255 / S1</strain>
    </source>
</reference>
<dbReference type="InterPro" id="IPR000873">
    <property type="entry name" value="AMP-dep_synth/lig_dom"/>
</dbReference>
<dbReference type="EC" id="6.2.1.44" evidence="6"/>
<evidence type="ECO:0000256" key="6">
    <source>
        <dbReference type="ARBA" id="ARBA00066616"/>
    </source>
</evidence>
<organism evidence="10 11">
    <name type="scientific">Rhodospirillum rubrum (strain ATCC 11170 / ATH 1.1.1 / DSM 467 / LMG 4362 / NCIMB 8255 / S1)</name>
    <dbReference type="NCBI Taxonomy" id="269796"/>
    <lineage>
        <taxon>Bacteria</taxon>
        <taxon>Pseudomonadati</taxon>
        <taxon>Pseudomonadota</taxon>
        <taxon>Alphaproteobacteria</taxon>
        <taxon>Rhodospirillales</taxon>
        <taxon>Rhodospirillaceae</taxon>
        <taxon>Rhodospirillum</taxon>
    </lineage>
</organism>
<evidence type="ECO:0000256" key="2">
    <source>
        <dbReference type="ARBA" id="ARBA00022598"/>
    </source>
</evidence>
<dbReference type="HOGENOM" id="CLU_000022_59_5_5"/>
<dbReference type="Proteomes" id="UP000001929">
    <property type="component" value="Chromosome"/>
</dbReference>
<dbReference type="Gene3D" id="3.40.50.12780">
    <property type="entry name" value="N-terminal domain of ligase-like"/>
    <property type="match status" value="1"/>
</dbReference>
<keyword evidence="11" id="KW-1185">Reference proteome</keyword>
<feature type="domain" description="AMP-dependent synthetase/ligase" evidence="8">
    <location>
        <begin position="18"/>
        <end position="401"/>
    </location>
</feature>
<accession>Q2RUS8</accession>
<dbReference type="PANTHER" id="PTHR43859:SF4">
    <property type="entry name" value="BUTANOATE--COA LIGASE AAE1-RELATED"/>
    <property type="match status" value="1"/>
</dbReference>
<sequence>MISATMMTTPLLLSGVIEHAARCHGETEVVSRRDDGTLHRQTYADTASRARRLARALIELGAAPGDAIGTLAWNGNRHLELYYGVPGAGMVCHTINPRLFAEQIAFIIKDAGDRFLFVDPGFLGLLAGILPDLPALEAVVVMDDHAPAAELAGVRLLAYEEVLAAQTDDAFDWPSFDENAAAGICYTSGTTGNPKGVVYSHRSTILHALSAVQPDVFALSARDTVMPVVPMFHVNAWGMPHAAPMVGAKLVLPGGRLDGASLIELIRGEQVTATAGVPTVWQGLLGHVEAKGGGLAPLDRVVIGGAACPQSMMSRFAALGTRAIHAWGMTETSPLCVASVLTARHRDLGEDEALRLRLKQGRPAFGAELRIVDHAGRALPWDGVTRGMLEVRGPWICAGYLNNPDRTAFSADGWFATGDVATITTDGFMDIVDRTKDVIKSGGEWISSIALENIAIGHPAVREVAAIARPDARWGERPRLIVALREGATLTPGEMAAWFEGKVAKWWIPDDLVIVETLPHTATGKLQKRELRQVYGAERLESAQAL</sequence>
<keyword evidence="3" id="KW-0276">Fatty acid metabolism</keyword>
<evidence type="ECO:0000313" key="11">
    <source>
        <dbReference type="Proteomes" id="UP000001929"/>
    </source>
</evidence>
<dbReference type="eggNOG" id="COG0318">
    <property type="taxonomic scope" value="Bacteria"/>
</dbReference>
<dbReference type="Pfam" id="PF13193">
    <property type="entry name" value="AMP-binding_C"/>
    <property type="match status" value="1"/>
</dbReference>
<feature type="domain" description="AMP-binding enzyme C-terminal" evidence="9">
    <location>
        <begin position="451"/>
        <end position="525"/>
    </location>
</feature>
<keyword evidence="2 10" id="KW-0436">Ligase</keyword>
<proteinExistence type="inferred from homology"/>
<gene>
    <name evidence="10" type="ordered locus">Rru_A1316</name>
</gene>
<evidence type="ECO:0000313" key="10">
    <source>
        <dbReference type="EMBL" id="ABC22117.1"/>
    </source>
</evidence>
<dbReference type="PANTHER" id="PTHR43859">
    <property type="entry name" value="ACYL-ACTIVATING ENZYME"/>
    <property type="match status" value="1"/>
</dbReference>
<dbReference type="STRING" id="269796.Rru_A1316"/>
<dbReference type="GO" id="GO:0006631">
    <property type="term" value="P:fatty acid metabolic process"/>
    <property type="evidence" value="ECO:0007669"/>
    <property type="project" value="UniProtKB-KW"/>
</dbReference>
<dbReference type="AlphaFoldDB" id="Q2RUS8"/>
<dbReference type="KEGG" id="rru:Rru_A1316"/>
<protein>
    <recommendedName>
        <fullName evidence="7">3-methylmercaptopropionyl-CoA ligase</fullName>
        <ecNumber evidence="6">6.2.1.44</ecNumber>
    </recommendedName>
</protein>
<dbReference type="Gene3D" id="3.30.300.30">
    <property type="match status" value="1"/>
</dbReference>
<dbReference type="InterPro" id="IPR020845">
    <property type="entry name" value="AMP-binding_CS"/>
</dbReference>
<dbReference type="RefSeq" id="WP_011389071.1">
    <property type="nucleotide sequence ID" value="NC_007643.1"/>
</dbReference>
<evidence type="ECO:0000256" key="1">
    <source>
        <dbReference type="ARBA" id="ARBA00006432"/>
    </source>
</evidence>
<evidence type="ECO:0000256" key="5">
    <source>
        <dbReference type="ARBA" id="ARBA00051915"/>
    </source>
</evidence>
<dbReference type="Pfam" id="PF00501">
    <property type="entry name" value="AMP-binding"/>
    <property type="match status" value="1"/>
</dbReference>
<dbReference type="InterPro" id="IPR025110">
    <property type="entry name" value="AMP-bd_C"/>
</dbReference>
<name>Q2RUS8_RHORT</name>
<dbReference type="CDD" id="cd12119">
    <property type="entry name" value="ttLC_FACS_AlkK_like"/>
    <property type="match status" value="1"/>
</dbReference>
<comment type="similarity">
    <text evidence="1">Belongs to the ATP-dependent AMP-binding enzyme family.</text>
</comment>
<evidence type="ECO:0000256" key="3">
    <source>
        <dbReference type="ARBA" id="ARBA00022832"/>
    </source>
</evidence>
<dbReference type="EMBL" id="CP000230">
    <property type="protein sequence ID" value="ABC22117.1"/>
    <property type="molecule type" value="Genomic_DNA"/>
</dbReference>
<dbReference type="PhylomeDB" id="Q2RUS8"/>
<evidence type="ECO:0000256" key="7">
    <source>
        <dbReference type="ARBA" id="ARBA00067668"/>
    </source>
</evidence>
<evidence type="ECO:0000259" key="9">
    <source>
        <dbReference type="Pfam" id="PF13193"/>
    </source>
</evidence>
<evidence type="ECO:0000259" key="8">
    <source>
        <dbReference type="Pfam" id="PF00501"/>
    </source>
</evidence>
<dbReference type="InterPro" id="IPR042099">
    <property type="entry name" value="ANL_N_sf"/>
</dbReference>
<comment type="catalytic activity">
    <reaction evidence="5">
        <text>3-(methylsulfanyl)propanoate + ATP + CoA = 3-(methylsulfanyl)propanoyl-CoA + AMP + diphosphate</text>
        <dbReference type="Rhea" id="RHEA:43052"/>
        <dbReference type="ChEBI" id="CHEBI:30616"/>
        <dbReference type="ChEBI" id="CHEBI:33019"/>
        <dbReference type="ChEBI" id="CHEBI:49016"/>
        <dbReference type="ChEBI" id="CHEBI:57287"/>
        <dbReference type="ChEBI" id="CHEBI:82815"/>
        <dbReference type="ChEBI" id="CHEBI:456215"/>
        <dbReference type="EC" id="6.2.1.44"/>
    </reaction>
    <physiologicalReaction direction="left-to-right" evidence="5">
        <dbReference type="Rhea" id="RHEA:43053"/>
    </physiologicalReaction>
</comment>
<dbReference type="NCBIfam" id="NF004837">
    <property type="entry name" value="PRK06187.1"/>
    <property type="match status" value="1"/>
</dbReference>
<dbReference type="PATRIC" id="fig|269796.9.peg.1383"/>
<dbReference type="InterPro" id="IPR045851">
    <property type="entry name" value="AMP-bd_C_sf"/>
</dbReference>
<keyword evidence="4" id="KW-0443">Lipid metabolism</keyword>
<dbReference type="PROSITE" id="PS00455">
    <property type="entry name" value="AMP_BINDING"/>
    <property type="match status" value="1"/>
</dbReference>
<dbReference type="GO" id="GO:0016874">
    <property type="term" value="F:ligase activity"/>
    <property type="evidence" value="ECO:0007669"/>
    <property type="project" value="UniProtKB-KW"/>
</dbReference>
<dbReference type="FunFam" id="3.30.300.30:FF:000008">
    <property type="entry name" value="2,3-dihydroxybenzoate-AMP ligase"/>
    <property type="match status" value="1"/>
</dbReference>
<dbReference type="EnsemblBacteria" id="ABC22117">
    <property type="protein sequence ID" value="ABC22117"/>
    <property type="gene ID" value="Rru_A1316"/>
</dbReference>
<dbReference type="SUPFAM" id="SSF56801">
    <property type="entry name" value="Acetyl-CoA synthetase-like"/>
    <property type="match status" value="1"/>
</dbReference>